<keyword evidence="5" id="KW-1003">Cell membrane</keyword>
<keyword evidence="9" id="KW-0406">Ion transport</keyword>
<dbReference type="GO" id="GO:0032025">
    <property type="term" value="P:response to cobalt ion"/>
    <property type="evidence" value="ECO:0007669"/>
    <property type="project" value="TreeGrafter"/>
</dbReference>
<dbReference type="Proteomes" id="UP000292039">
    <property type="component" value="Unassembled WGS sequence"/>
</dbReference>
<dbReference type="AlphaFoldDB" id="A0A4Q7MWF1"/>
<feature type="transmembrane region" description="Helical" evidence="13">
    <location>
        <begin position="142"/>
        <end position="167"/>
    </location>
</feature>
<dbReference type="GO" id="GO:0046583">
    <property type="term" value="F:monoatomic cation efflux transmembrane transporter activity"/>
    <property type="evidence" value="ECO:0007669"/>
    <property type="project" value="TreeGrafter"/>
</dbReference>
<comment type="similarity">
    <text evidence="13">Belongs to the NiCoT transporter (TC 2.A.52) family.</text>
</comment>
<evidence type="ECO:0000256" key="3">
    <source>
        <dbReference type="ARBA" id="ARBA00022426"/>
    </source>
</evidence>
<keyword evidence="6" id="KW-0533">Nickel</keyword>
<dbReference type="GO" id="GO:0015099">
    <property type="term" value="F:nickel cation transmembrane transporter activity"/>
    <property type="evidence" value="ECO:0007669"/>
    <property type="project" value="UniProtKB-UniRule"/>
</dbReference>
<keyword evidence="11 13" id="KW-0472">Membrane</keyword>
<feature type="region of interest" description="Disordered" evidence="14">
    <location>
        <begin position="218"/>
        <end position="243"/>
    </location>
</feature>
<feature type="compositionally biased region" description="Low complexity" evidence="14">
    <location>
        <begin position="224"/>
        <end position="243"/>
    </location>
</feature>
<feature type="transmembrane region" description="Helical" evidence="13">
    <location>
        <begin position="300"/>
        <end position="320"/>
    </location>
</feature>
<dbReference type="EMBL" id="SGWZ01000001">
    <property type="protein sequence ID" value="RZS73372.1"/>
    <property type="molecule type" value="Genomic_DNA"/>
</dbReference>
<feature type="transmembrane region" description="Helical" evidence="13">
    <location>
        <begin position="102"/>
        <end position="121"/>
    </location>
</feature>
<dbReference type="Pfam" id="PF03824">
    <property type="entry name" value="NicO"/>
    <property type="match status" value="1"/>
</dbReference>
<comment type="subcellular location">
    <subcellularLocation>
        <location evidence="2 13">Cell membrane</location>
        <topology evidence="2 13">Multi-pass membrane protein</topology>
    </subcellularLocation>
</comment>
<evidence type="ECO:0000256" key="14">
    <source>
        <dbReference type="SAM" id="MobiDB-lite"/>
    </source>
</evidence>
<dbReference type="InterPro" id="IPR011541">
    <property type="entry name" value="Ni/Co_transpt_high_affinity"/>
</dbReference>
<feature type="transmembrane region" description="Helical" evidence="13">
    <location>
        <begin position="179"/>
        <end position="198"/>
    </location>
</feature>
<dbReference type="InterPro" id="IPR051224">
    <property type="entry name" value="NiCoT_RcnA"/>
</dbReference>
<evidence type="ECO:0000256" key="5">
    <source>
        <dbReference type="ARBA" id="ARBA00022475"/>
    </source>
</evidence>
<comment type="function">
    <text evidence="1">Efflux system for nickel and cobalt.</text>
</comment>
<keyword evidence="3" id="KW-0171">Cobalt transport</keyword>
<organism evidence="15 16">
    <name type="scientific">Kerstersia gyiorum</name>
    <dbReference type="NCBI Taxonomy" id="206506"/>
    <lineage>
        <taxon>Bacteria</taxon>
        <taxon>Pseudomonadati</taxon>
        <taxon>Pseudomonadota</taxon>
        <taxon>Betaproteobacteria</taxon>
        <taxon>Burkholderiales</taxon>
        <taxon>Alcaligenaceae</taxon>
        <taxon>Kerstersia</taxon>
    </lineage>
</organism>
<dbReference type="GO" id="GO:0005886">
    <property type="term" value="C:plasma membrane"/>
    <property type="evidence" value="ECO:0007669"/>
    <property type="project" value="UniProtKB-SubCell"/>
</dbReference>
<reference evidence="15 16" key="1">
    <citation type="submission" date="2019-02" db="EMBL/GenBank/DDBJ databases">
        <title>Genomic Encyclopedia of Type Strains, Phase IV (KMG-IV): sequencing the most valuable type-strain genomes for metagenomic binning, comparative biology and taxonomic classification.</title>
        <authorList>
            <person name="Goeker M."/>
        </authorList>
    </citation>
    <scope>NUCLEOTIDE SEQUENCE [LARGE SCALE GENOMIC DNA]</scope>
    <source>
        <strain evidence="15 16">DSM 16618</strain>
    </source>
</reference>
<evidence type="ECO:0000256" key="10">
    <source>
        <dbReference type="ARBA" id="ARBA00023112"/>
    </source>
</evidence>
<evidence type="ECO:0000256" key="11">
    <source>
        <dbReference type="ARBA" id="ARBA00023136"/>
    </source>
</evidence>
<keyword evidence="8 13" id="KW-1133">Transmembrane helix</keyword>
<evidence type="ECO:0000256" key="6">
    <source>
        <dbReference type="ARBA" id="ARBA00022596"/>
    </source>
</evidence>
<feature type="transmembrane region" description="Helical" evidence="13">
    <location>
        <begin position="332"/>
        <end position="357"/>
    </location>
</feature>
<evidence type="ECO:0000313" key="15">
    <source>
        <dbReference type="EMBL" id="RZS73372.1"/>
    </source>
</evidence>
<comment type="caution">
    <text evidence="15">The sequence shown here is derived from an EMBL/GenBank/DDBJ whole genome shotgun (WGS) entry which is preliminary data.</text>
</comment>
<gene>
    <name evidence="15" type="ORF">EV679_0563</name>
</gene>
<name>A0A4Q7MWF1_9BURK</name>
<dbReference type="GO" id="GO:0010045">
    <property type="term" value="P:response to nickel cation"/>
    <property type="evidence" value="ECO:0007669"/>
    <property type="project" value="TreeGrafter"/>
</dbReference>
<evidence type="ECO:0000313" key="16">
    <source>
        <dbReference type="Proteomes" id="UP000292039"/>
    </source>
</evidence>
<dbReference type="PANTHER" id="PTHR40659">
    <property type="entry name" value="NICKEL/COBALT EFFLUX SYSTEM RCNA"/>
    <property type="match status" value="1"/>
</dbReference>
<evidence type="ECO:0000256" key="13">
    <source>
        <dbReference type="RuleBase" id="RU362101"/>
    </source>
</evidence>
<proteinExistence type="inferred from homology"/>
<evidence type="ECO:0000256" key="9">
    <source>
        <dbReference type="ARBA" id="ARBA00023065"/>
    </source>
</evidence>
<evidence type="ECO:0000256" key="2">
    <source>
        <dbReference type="ARBA" id="ARBA00004651"/>
    </source>
</evidence>
<sequence length="403" mass="42416">MLTRPRSRFSLWHVAPAAQVYRPRSGEGRLPACLAVVVLLLACGWASGAWAQGMAHPFGVPEASAGGGAYSQGWMAQISAWQSGFYRQLTGAVRTWRDGGGAWLLVWLSFAYGVFHALGPGHGKAVITAYVLANRQTVRNGAILSLVSAMVQALVAVVLVGLAVSVLQWGGATLTQATWWLELASFGCVALLGAWLVWKHALRPVWRWWQGRTARARGQREHFAPGQGPAPAHGHAHASHGSDGHAVLAQGHAHHHDLHRDHVHEHDGHVHDGSCSCGHVHIPPASSVAGELNWRQAWSALLAVGLRPCSGAIIVLVFAYSQGMFMAGVWSALAMGVGTGLTVAAMAVVALVAGNLATHLVGGEGRWGAILYGWIQALAACAVFALGVLLFGGAWMSAAPLGG</sequence>
<protein>
    <recommendedName>
        <fullName evidence="13">Nickel/cobalt efflux system</fullName>
    </recommendedName>
</protein>
<dbReference type="PANTHER" id="PTHR40659:SF1">
    <property type="entry name" value="NICKEL_COBALT EFFLUX SYSTEM RCNA"/>
    <property type="match status" value="1"/>
</dbReference>
<keyword evidence="4 13" id="KW-0813">Transport</keyword>
<accession>A0A4Q7MWF1</accession>
<evidence type="ECO:0000256" key="8">
    <source>
        <dbReference type="ARBA" id="ARBA00022989"/>
    </source>
</evidence>
<dbReference type="GO" id="GO:0006824">
    <property type="term" value="P:cobalt ion transport"/>
    <property type="evidence" value="ECO:0007669"/>
    <property type="project" value="UniProtKB-KW"/>
</dbReference>
<evidence type="ECO:0000256" key="1">
    <source>
        <dbReference type="ARBA" id="ARBA00002510"/>
    </source>
</evidence>
<evidence type="ECO:0000256" key="12">
    <source>
        <dbReference type="ARBA" id="ARBA00023285"/>
    </source>
</evidence>
<evidence type="ECO:0000256" key="7">
    <source>
        <dbReference type="ARBA" id="ARBA00022692"/>
    </source>
</evidence>
<feature type="transmembrane region" description="Helical" evidence="13">
    <location>
        <begin position="369"/>
        <end position="396"/>
    </location>
</feature>
<keyword evidence="10" id="KW-0921">Nickel transport</keyword>
<keyword evidence="12" id="KW-0170">Cobalt</keyword>
<keyword evidence="7 13" id="KW-0812">Transmembrane</keyword>
<evidence type="ECO:0000256" key="4">
    <source>
        <dbReference type="ARBA" id="ARBA00022448"/>
    </source>
</evidence>